<evidence type="ECO:0000313" key="2">
    <source>
        <dbReference type="EMBL" id="GGA99386.1"/>
    </source>
</evidence>
<reference evidence="2" key="2">
    <citation type="submission" date="2020-09" db="EMBL/GenBank/DDBJ databases">
        <authorList>
            <person name="Sun Q."/>
            <person name="Zhou Y."/>
        </authorList>
    </citation>
    <scope>NUCLEOTIDE SEQUENCE</scope>
    <source>
        <strain evidence="2">CGMCC 1.15448</strain>
    </source>
</reference>
<reference evidence="2" key="1">
    <citation type="journal article" date="2014" name="Int. J. Syst. Evol. Microbiol.">
        <title>Complete genome sequence of Corynebacterium casei LMG S-19264T (=DSM 44701T), isolated from a smear-ripened cheese.</title>
        <authorList>
            <consortium name="US DOE Joint Genome Institute (JGI-PGF)"/>
            <person name="Walter F."/>
            <person name="Albersmeier A."/>
            <person name="Kalinowski J."/>
            <person name="Ruckert C."/>
        </authorList>
    </citation>
    <scope>NUCLEOTIDE SEQUENCE</scope>
    <source>
        <strain evidence="2">CGMCC 1.15448</strain>
    </source>
</reference>
<evidence type="ECO:0000256" key="1">
    <source>
        <dbReference type="SAM" id="MobiDB-lite"/>
    </source>
</evidence>
<feature type="region of interest" description="Disordered" evidence="1">
    <location>
        <begin position="93"/>
        <end position="114"/>
    </location>
</feature>
<dbReference type="Proteomes" id="UP000607559">
    <property type="component" value="Unassembled WGS sequence"/>
</dbReference>
<proteinExistence type="predicted"/>
<gene>
    <name evidence="2" type="ORF">GCM10011511_23380</name>
</gene>
<organism evidence="2 3">
    <name type="scientific">Puia dinghuensis</name>
    <dbReference type="NCBI Taxonomy" id="1792502"/>
    <lineage>
        <taxon>Bacteria</taxon>
        <taxon>Pseudomonadati</taxon>
        <taxon>Bacteroidota</taxon>
        <taxon>Chitinophagia</taxon>
        <taxon>Chitinophagales</taxon>
        <taxon>Chitinophagaceae</taxon>
        <taxon>Puia</taxon>
    </lineage>
</organism>
<name>A0A8J2UCV7_9BACT</name>
<accession>A0A8J2UCV7</accession>
<dbReference type="RefSeq" id="WP_188931693.1">
    <property type="nucleotide sequence ID" value="NZ_BMJC01000002.1"/>
</dbReference>
<evidence type="ECO:0000313" key="3">
    <source>
        <dbReference type="Proteomes" id="UP000607559"/>
    </source>
</evidence>
<protein>
    <submittedName>
        <fullName evidence="2">Uncharacterized protein</fullName>
    </submittedName>
</protein>
<keyword evidence="3" id="KW-1185">Reference proteome</keyword>
<comment type="caution">
    <text evidence="2">The sequence shown here is derived from an EMBL/GenBank/DDBJ whole genome shotgun (WGS) entry which is preliminary data.</text>
</comment>
<feature type="compositionally biased region" description="Polar residues" evidence="1">
    <location>
        <begin position="93"/>
        <end position="107"/>
    </location>
</feature>
<dbReference type="AlphaFoldDB" id="A0A8J2UCV7"/>
<sequence length="114" mass="13051">MNHFIDSYYSSVFNSVTRLTGLADEKELKALTEEILGELSQRIDELTAESHKGVFVYKVVLTHVFSFLAGRSDKQRIEFLQKILLIHPSHYTQLADNKNPPHGTNRQGEGEIEY</sequence>
<dbReference type="EMBL" id="BMJC01000002">
    <property type="protein sequence ID" value="GGA99386.1"/>
    <property type="molecule type" value="Genomic_DNA"/>
</dbReference>